<keyword evidence="4" id="KW-0853">WD repeat</keyword>
<evidence type="ECO:0000256" key="4">
    <source>
        <dbReference type="ARBA" id="ARBA00022574"/>
    </source>
</evidence>
<dbReference type="GO" id="GO:0005774">
    <property type="term" value="C:vacuolar membrane"/>
    <property type="evidence" value="ECO:0007669"/>
    <property type="project" value="UniProtKB-SubCell"/>
</dbReference>
<dbReference type="GO" id="GO:0015031">
    <property type="term" value="P:protein transport"/>
    <property type="evidence" value="ECO:0007669"/>
    <property type="project" value="UniProtKB-KW"/>
</dbReference>
<evidence type="ECO:0000256" key="6">
    <source>
        <dbReference type="ARBA" id="ARBA00022927"/>
    </source>
</evidence>
<feature type="compositionally biased region" description="Polar residues" evidence="9">
    <location>
        <begin position="341"/>
        <end position="351"/>
    </location>
</feature>
<evidence type="ECO:0000313" key="11">
    <source>
        <dbReference type="Proteomes" id="UP000292447"/>
    </source>
</evidence>
<evidence type="ECO:0000256" key="8">
    <source>
        <dbReference type="ARBA" id="ARBA00037813"/>
    </source>
</evidence>
<dbReference type="SMART" id="SM00320">
    <property type="entry name" value="WD40"/>
    <property type="match status" value="2"/>
</dbReference>
<dbReference type="PANTHER" id="PTHR11227">
    <property type="entry name" value="WD-REPEAT PROTEIN INTERACTING WITH PHOSPHOINOSIDES WIPI -RELATED"/>
    <property type="match status" value="1"/>
</dbReference>
<dbReference type="Gene3D" id="2.130.10.10">
    <property type="entry name" value="YVTN repeat-like/Quinoprotein amine dehydrogenase"/>
    <property type="match status" value="1"/>
</dbReference>
<dbReference type="STRING" id="2163413.A0A4P6XUH3"/>
<keyword evidence="3" id="KW-0926">Vacuole</keyword>
<dbReference type="AlphaFoldDB" id="A0A4P6XUH3"/>
<dbReference type="EMBL" id="CP034460">
    <property type="protein sequence ID" value="QBM89858.1"/>
    <property type="molecule type" value="Genomic_DNA"/>
</dbReference>
<feature type="region of interest" description="Disordered" evidence="9">
    <location>
        <begin position="341"/>
        <end position="369"/>
    </location>
</feature>
<dbReference type="InterPro" id="IPR036322">
    <property type="entry name" value="WD40_repeat_dom_sf"/>
</dbReference>
<proteinExistence type="inferred from homology"/>
<evidence type="ECO:0000256" key="7">
    <source>
        <dbReference type="ARBA" id="ARBA00025740"/>
    </source>
</evidence>
<evidence type="ECO:0000256" key="1">
    <source>
        <dbReference type="ARBA" id="ARBA00004184"/>
    </source>
</evidence>
<sequence length="509" mass="56359">MLNDLCFNQDFTCLLVSTSEGHRIFNCDPLGEFYALSKSPDNSGSGTALLRMLFSTSLTIIVPQTEASHDSGRVLRIFNLKQNSKICELAFPLQILDVMLNRKRMVVFLEAGQIYIYDLSSVRLMKVLETDVFGTGNDGNGLSVIAAMTPDDSSLLVLPLLAIHELTDLLNTDPGLTLATGLPRASEFVLEQPQDVLMPSLAPFIELTHKNEQAQAAKKPLNTLRDLQKDSGGWVLVYDTIQLRPRLIYKAHDSAIAKIAVSADSKYIATASTKGTIIRVSHIEADSEDEVGNLHITQVTNLRRGHNPVKINALKFDLDLTILGCGSESGAVHLFTVNNPHTGSPVETTADTGEFDQEGNLSEDEPGTRLSSLEDLNENLANLLLLKESEDQKVKSKEKQETSSYFSALKSSSKLINNSYTKLLMKKLPYKQYIRNLIWEKPRRSFAYVRLPEADTHSSTKGVEIGFTSGGILMLASYKTGMLHLYQLPREISEDRAECKRLLLDSLLP</sequence>
<name>A0A4P6XUH3_9ASCO</name>
<accession>A0A4P6XUH3</accession>
<evidence type="ECO:0000256" key="2">
    <source>
        <dbReference type="ARBA" id="ARBA00022448"/>
    </source>
</evidence>
<dbReference type="SUPFAM" id="SSF50978">
    <property type="entry name" value="WD40 repeat-like"/>
    <property type="match status" value="1"/>
</dbReference>
<dbReference type="InterPro" id="IPR048720">
    <property type="entry name" value="PROPPIN"/>
</dbReference>
<dbReference type="InterPro" id="IPR015943">
    <property type="entry name" value="WD40/YVTN_repeat-like_dom_sf"/>
</dbReference>
<keyword evidence="2" id="KW-0813">Transport</keyword>
<keyword evidence="6" id="KW-0653">Protein transport</keyword>
<dbReference type="GO" id="GO:0012505">
    <property type="term" value="C:endomembrane system"/>
    <property type="evidence" value="ECO:0007669"/>
    <property type="project" value="UniProtKB-SubCell"/>
</dbReference>
<evidence type="ECO:0000256" key="5">
    <source>
        <dbReference type="ARBA" id="ARBA00022737"/>
    </source>
</evidence>
<keyword evidence="5" id="KW-0677">Repeat</keyword>
<evidence type="ECO:0000313" key="10">
    <source>
        <dbReference type="EMBL" id="QBM89858.1"/>
    </source>
</evidence>
<dbReference type="InterPro" id="IPR001680">
    <property type="entry name" value="WD40_rpt"/>
</dbReference>
<gene>
    <name evidence="10" type="primary">MPUL0E00920</name>
    <name evidence="10" type="ORF">METSCH_E00920</name>
</gene>
<evidence type="ECO:0000256" key="9">
    <source>
        <dbReference type="SAM" id="MobiDB-lite"/>
    </source>
</evidence>
<keyword evidence="11" id="KW-1185">Reference proteome</keyword>
<dbReference type="Proteomes" id="UP000292447">
    <property type="component" value="Chromosome V"/>
</dbReference>
<dbReference type="Pfam" id="PF21032">
    <property type="entry name" value="PROPPIN"/>
    <property type="match status" value="1"/>
</dbReference>
<feature type="compositionally biased region" description="Acidic residues" evidence="9">
    <location>
        <begin position="353"/>
        <end position="365"/>
    </location>
</feature>
<comment type="subcellular location">
    <subcellularLocation>
        <location evidence="1">Endomembrane system</location>
        <topology evidence="1">Peripheral membrane protein</topology>
    </subcellularLocation>
    <subcellularLocation>
        <location evidence="8">Vacuole membrane</location>
    </subcellularLocation>
</comment>
<dbReference type="Pfam" id="PF00400">
    <property type="entry name" value="WD40"/>
    <property type="match status" value="1"/>
</dbReference>
<evidence type="ECO:0000256" key="3">
    <source>
        <dbReference type="ARBA" id="ARBA00022554"/>
    </source>
</evidence>
<protein>
    <submittedName>
        <fullName evidence="10">Autophagy-related protein 18</fullName>
    </submittedName>
</protein>
<comment type="similarity">
    <text evidence="7">Belongs to the WD repeat PROPPIN family.</text>
</comment>
<organism evidence="10 11">
    <name type="scientific">Metschnikowia aff. pulcherrima</name>
    <dbReference type="NCBI Taxonomy" id="2163413"/>
    <lineage>
        <taxon>Eukaryota</taxon>
        <taxon>Fungi</taxon>
        <taxon>Dikarya</taxon>
        <taxon>Ascomycota</taxon>
        <taxon>Saccharomycotina</taxon>
        <taxon>Pichiomycetes</taxon>
        <taxon>Metschnikowiaceae</taxon>
        <taxon>Metschnikowia</taxon>
    </lineage>
</organism>
<reference evidence="11" key="1">
    <citation type="submission" date="2019-03" db="EMBL/GenBank/DDBJ databases">
        <title>Snf2 controls pulcherriminic acid biosynthesis and connects pigmentation and antifungal activity of the yeast Metschnikowia pulcherrima.</title>
        <authorList>
            <person name="Gore-Lloyd D."/>
            <person name="Sumann I."/>
            <person name="Brachmann A.O."/>
            <person name="Schneeberger K."/>
            <person name="Ortiz-Merino R.A."/>
            <person name="Moreno-Beltran M."/>
            <person name="Schlaefli M."/>
            <person name="Kirner P."/>
            <person name="Santos Kron A."/>
            <person name="Wolfe K.H."/>
            <person name="Piel J."/>
            <person name="Ahrens C.H."/>
            <person name="Henk D."/>
            <person name="Freimoser F.M."/>
        </authorList>
    </citation>
    <scope>NUCLEOTIDE SEQUENCE [LARGE SCALE GENOMIC DNA]</scope>
    <source>
        <strain evidence="11">APC 1.2</strain>
    </source>
</reference>